<evidence type="ECO:0000256" key="8">
    <source>
        <dbReference type="SAM" id="MobiDB-lite"/>
    </source>
</evidence>
<keyword evidence="7" id="KW-0238">DNA-binding</keyword>
<dbReference type="Proteomes" id="UP000597762">
    <property type="component" value="Unassembled WGS sequence"/>
</dbReference>
<dbReference type="GO" id="GO:0003723">
    <property type="term" value="F:RNA binding"/>
    <property type="evidence" value="ECO:0007669"/>
    <property type="project" value="UniProtKB-UniRule"/>
</dbReference>
<name>A0A812B957_ACAPH</name>
<dbReference type="PANTHER" id="PTHR15341:SF3">
    <property type="entry name" value="NUCLEAR NUCLEIC ACID-BINDING PROTEIN C1D"/>
    <property type="match status" value="1"/>
</dbReference>
<evidence type="ECO:0000256" key="4">
    <source>
        <dbReference type="ARBA" id="ARBA00022552"/>
    </source>
</evidence>
<reference evidence="9" key="1">
    <citation type="submission" date="2021-01" db="EMBL/GenBank/DDBJ databases">
        <authorList>
            <person name="Li R."/>
            <person name="Bekaert M."/>
        </authorList>
    </citation>
    <scope>NUCLEOTIDE SEQUENCE</scope>
    <source>
        <strain evidence="9">Farmed</strain>
    </source>
</reference>
<evidence type="ECO:0000313" key="10">
    <source>
        <dbReference type="Proteomes" id="UP000597762"/>
    </source>
</evidence>
<keyword evidence="4 7" id="KW-0698">rRNA processing</keyword>
<proteinExistence type="inferred from homology"/>
<dbReference type="GO" id="GO:0005730">
    <property type="term" value="C:nucleolus"/>
    <property type="evidence" value="ECO:0007669"/>
    <property type="project" value="UniProtKB-SubCell"/>
</dbReference>
<keyword evidence="10" id="KW-1185">Reference proteome</keyword>
<keyword evidence="6 7" id="KW-0539">Nucleus</keyword>
<dbReference type="EMBL" id="CAHIKZ030000435">
    <property type="protein sequence ID" value="CAE1174221.1"/>
    <property type="molecule type" value="Genomic_DNA"/>
</dbReference>
<evidence type="ECO:0000256" key="2">
    <source>
        <dbReference type="ARBA" id="ARBA00009154"/>
    </source>
</evidence>
<dbReference type="GO" id="GO:0010468">
    <property type="term" value="P:regulation of gene expression"/>
    <property type="evidence" value="ECO:0007669"/>
    <property type="project" value="TreeGrafter"/>
</dbReference>
<dbReference type="Pfam" id="PF04000">
    <property type="entry name" value="Sas10_Utp3"/>
    <property type="match status" value="1"/>
</dbReference>
<dbReference type="PANTHER" id="PTHR15341">
    <property type="entry name" value="SUN-COR STEROID HORMONE RECEPTOR CO-REPRESSOR"/>
    <property type="match status" value="1"/>
</dbReference>
<evidence type="ECO:0000256" key="1">
    <source>
        <dbReference type="ARBA" id="ARBA00004123"/>
    </source>
</evidence>
<dbReference type="AlphaFoldDB" id="A0A812B957"/>
<comment type="subcellular location">
    <subcellularLocation>
        <location evidence="7">Cytoplasm</location>
    </subcellularLocation>
    <subcellularLocation>
        <location evidence="7">Nucleus</location>
        <location evidence="7">Nucleolus</location>
    </subcellularLocation>
    <subcellularLocation>
        <location evidence="1 7">Nucleus</location>
    </subcellularLocation>
</comment>
<keyword evidence="7" id="KW-0963">Cytoplasm</keyword>
<comment type="caution">
    <text evidence="9">The sequence shown here is derived from an EMBL/GenBank/DDBJ whole genome shotgun (WGS) entry which is preliminary data.</text>
</comment>
<evidence type="ECO:0000256" key="7">
    <source>
        <dbReference type="RuleBase" id="RU368003"/>
    </source>
</evidence>
<comment type="similarity">
    <text evidence="2 7">Belongs to the C1D family.</text>
</comment>
<comment type="subunit">
    <text evidence="7">Monomer and homodimer.</text>
</comment>
<dbReference type="GO" id="GO:0000460">
    <property type="term" value="P:maturation of 5.8S rRNA"/>
    <property type="evidence" value="ECO:0007669"/>
    <property type="project" value="TreeGrafter"/>
</dbReference>
<sequence>MKDIPSELKDSLANLDQSLSQLGENFSPLLSTVQSELQSKLNPLEQAKVDLVAVYAINSLFWAYLNTCGLNPKGKGVKTELDRIRTYMNRVKEIEDKKKAPRINADAALRFVRNSLWDAAHKKSTALQPQSPAGSADGKSKTEAQKEEAAEQEDENIPSASKMQKMSNMKKGKKKQKKHFKPKGKMSKKS</sequence>
<evidence type="ECO:0000313" key="9">
    <source>
        <dbReference type="EMBL" id="CAE1174221.1"/>
    </source>
</evidence>
<evidence type="ECO:0000256" key="5">
    <source>
        <dbReference type="ARBA" id="ARBA00022884"/>
    </source>
</evidence>
<protein>
    <recommendedName>
        <fullName evidence="3 7">Nuclear nucleic acid-binding protein C1D</fullName>
    </recommendedName>
</protein>
<gene>
    <name evidence="9" type="ORF">SPHA_13053</name>
</gene>
<dbReference type="InterPro" id="IPR007146">
    <property type="entry name" value="Sas10/Utp3/C1D"/>
</dbReference>
<accession>A0A812B957</accession>
<keyword evidence="5 7" id="KW-0694">RNA-binding</keyword>
<feature type="compositionally biased region" description="Basic residues" evidence="8">
    <location>
        <begin position="168"/>
        <end position="190"/>
    </location>
</feature>
<dbReference type="InterPro" id="IPR011082">
    <property type="entry name" value="Exosome-assoc_fac/DNA_repair"/>
</dbReference>
<evidence type="ECO:0000256" key="3">
    <source>
        <dbReference type="ARBA" id="ARBA00015212"/>
    </source>
</evidence>
<comment type="function">
    <text evidence="7">Plays a role in the recruitment of the exosome to pre-rRNA to mediate the 3'-5' end processing of the 5.8S rRNA.</text>
</comment>
<evidence type="ECO:0000256" key="6">
    <source>
        <dbReference type="ARBA" id="ARBA00023242"/>
    </source>
</evidence>
<feature type="compositionally biased region" description="Basic and acidic residues" evidence="8">
    <location>
        <begin position="138"/>
        <end position="149"/>
    </location>
</feature>
<dbReference type="GO" id="GO:0005737">
    <property type="term" value="C:cytoplasm"/>
    <property type="evidence" value="ECO:0007669"/>
    <property type="project" value="UniProtKB-SubCell"/>
</dbReference>
<dbReference type="OrthoDB" id="1421013at2759"/>
<dbReference type="GO" id="GO:0003677">
    <property type="term" value="F:DNA binding"/>
    <property type="evidence" value="ECO:0007669"/>
    <property type="project" value="UniProtKB-KW"/>
</dbReference>
<feature type="region of interest" description="Disordered" evidence="8">
    <location>
        <begin position="122"/>
        <end position="190"/>
    </location>
</feature>
<dbReference type="GO" id="GO:0000178">
    <property type="term" value="C:exosome (RNase complex)"/>
    <property type="evidence" value="ECO:0007669"/>
    <property type="project" value="TreeGrafter"/>
</dbReference>
<organism evidence="9 10">
    <name type="scientific">Acanthosepion pharaonis</name>
    <name type="common">Pharaoh cuttlefish</name>
    <name type="synonym">Sepia pharaonis</name>
    <dbReference type="NCBI Taxonomy" id="158019"/>
    <lineage>
        <taxon>Eukaryota</taxon>
        <taxon>Metazoa</taxon>
        <taxon>Spiralia</taxon>
        <taxon>Lophotrochozoa</taxon>
        <taxon>Mollusca</taxon>
        <taxon>Cephalopoda</taxon>
        <taxon>Coleoidea</taxon>
        <taxon>Decapodiformes</taxon>
        <taxon>Sepiida</taxon>
        <taxon>Sepiina</taxon>
        <taxon>Sepiidae</taxon>
        <taxon>Acanthosepion</taxon>
    </lineage>
</organism>